<dbReference type="GO" id="GO:0004364">
    <property type="term" value="F:glutathione transferase activity"/>
    <property type="evidence" value="ECO:0007669"/>
    <property type="project" value="TreeGrafter"/>
</dbReference>
<dbReference type="Pfam" id="PF13417">
    <property type="entry name" value="GST_N_3"/>
    <property type="match status" value="1"/>
</dbReference>
<dbReference type="Proteomes" id="UP000606044">
    <property type="component" value="Unassembled WGS sequence"/>
</dbReference>
<dbReference type="PROSITE" id="PS50404">
    <property type="entry name" value="GST_NTER"/>
    <property type="match status" value="1"/>
</dbReference>
<dbReference type="PANTHER" id="PTHR42673:SF4">
    <property type="entry name" value="MALEYLACETOACETATE ISOMERASE"/>
    <property type="match status" value="1"/>
</dbReference>
<dbReference type="Gene3D" id="3.40.30.10">
    <property type="entry name" value="Glutaredoxin"/>
    <property type="match status" value="1"/>
</dbReference>
<dbReference type="Gene3D" id="1.20.1050.10">
    <property type="match status" value="1"/>
</dbReference>
<dbReference type="EMBL" id="BMCT01000001">
    <property type="protein sequence ID" value="GGF53629.1"/>
    <property type="molecule type" value="Genomic_DNA"/>
</dbReference>
<dbReference type="SUPFAM" id="SSF47616">
    <property type="entry name" value="GST C-terminal domain-like"/>
    <property type="match status" value="1"/>
</dbReference>
<dbReference type="GO" id="GO:0006559">
    <property type="term" value="P:L-phenylalanine catabolic process"/>
    <property type="evidence" value="ECO:0007669"/>
    <property type="project" value="TreeGrafter"/>
</dbReference>
<dbReference type="InterPro" id="IPR036249">
    <property type="entry name" value="Thioredoxin-like_sf"/>
</dbReference>
<dbReference type="Pfam" id="PF13410">
    <property type="entry name" value="GST_C_2"/>
    <property type="match status" value="1"/>
</dbReference>
<dbReference type="RefSeq" id="WP_188576166.1">
    <property type="nucleotide sequence ID" value="NZ_BMCT01000001.1"/>
</dbReference>
<dbReference type="GO" id="GO:0006749">
    <property type="term" value="P:glutathione metabolic process"/>
    <property type="evidence" value="ECO:0007669"/>
    <property type="project" value="TreeGrafter"/>
</dbReference>
<dbReference type="GO" id="GO:0016034">
    <property type="term" value="F:maleylacetoacetate isomerase activity"/>
    <property type="evidence" value="ECO:0007669"/>
    <property type="project" value="TreeGrafter"/>
</dbReference>
<comment type="caution">
    <text evidence="2">The sequence shown here is derived from an EMBL/GenBank/DDBJ whole genome shotgun (WGS) entry which is preliminary data.</text>
</comment>
<accession>A0A917BP83</accession>
<protein>
    <submittedName>
        <fullName evidence="2">Glutathione S-transferase</fullName>
    </submittedName>
</protein>
<feature type="domain" description="GST N-terminal" evidence="1">
    <location>
        <begin position="1"/>
        <end position="78"/>
    </location>
</feature>
<evidence type="ECO:0000259" key="1">
    <source>
        <dbReference type="PROSITE" id="PS50404"/>
    </source>
</evidence>
<gene>
    <name evidence="2" type="ORF">GCM10007301_11360</name>
</gene>
<organism evidence="2 3">
    <name type="scientific">Azorhizobium oxalatiphilum</name>
    <dbReference type="NCBI Taxonomy" id="980631"/>
    <lineage>
        <taxon>Bacteria</taxon>
        <taxon>Pseudomonadati</taxon>
        <taxon>Pseudomonadota</taxon>
        <taxon>Alphaproteobacteria</taxon>
        <taxon>Hyphomicrobiales</taxon>
        <taxon>Xanthobacteraceae</taxon>
        <taxon>Azorhizobium</taxon>
    </lineage>
</organism>
<evidence type="ECO:0000313" key="2">
    <source>
        <dbReference type="EMBL" id="GGF53629.1"/>
    </source>
</evidence>
<dbReference type="CDD" id="cd03205">
    <property type="entry name" value="GST_C_6"/>
    <property type="match status" value="1"/>
</dbReference>
<dbReference type="InterPro" id="IPR004045">
    <property type="entry name" value="Glutathione_S-Trfase_N"/>
</dbReference>
<name>A0A917BP83_9HYPH</name>
<dbReference type="PANTHER" id="PTHR42673">
    <property type="entry name" value="MALEYLACETOACETATE ISOMERASE"/>
    <property type="match status" value="1"/>
</dbReference>
<dbReference type="SUPFAM" id="SSF52833">
    <property type="entry name" value="Thioredoxin-like"/>
    <property type="match status" value="1"/>
</dbReference>
<dbReference type="InterPro" id="IPR036282">
    <property type="entry name" value="Glutathione-S-Trfase_C_sf"/>
</dbReference>
<reference evidence="2" key="2">
    <citation type="submission" date="2020-09" db="EMBL/GenBank/DDBJ databases">
        <authorList>
            <person name="Sun Q."/>
            <person name="Sedlacek I."/>
        </authorList>
    </citation>
    <scope>NUCLEOTIDE SEQUENCE</scope>
    <source>
        <strain evidence="2">CCM 7897</strain>
    </source>
</reference>
<proteinExistence type="predicted"/>
<keyword evidence="3" id="KW-1185">Reference proteome</keyword>
<reference evidence="2" key="1">
    <citation type="journal article" date="2014" name="Int. J. Syst. Evol. Microbiol.">
        <title>Complete genome sequence of Corynebacterium casei LMG S-19264T (=DSM 44701T), isolated from a smear-ripened cheese.</title>
        <authorList>
            <consortium name="US DOE Joint Genome Institute (JGI-PGF)"/>
            <person name="Walter F."/>
            <person name="Albersmeier A."/>
            <person name="Kalinowski J."/>
            <person name="Ruckert C."/>
        </authorList>
    </citation>
    <scope>NUCLEOTIDE SEQUENCE</scope>
    <source>
        <strain evidence="2">CCM 7897</strain>
    </source>
</reference>
<dbReference type="AlphaFoldDB" id="A0A917BP83"/>
<evidence type="ECO:0000313" key="3">
    <source>
        <dbReference type="Proteomes" id="UP000606044"/>
    </source>
</evidence>
<sequence>MRLRFAPASPFVRKCRIAAAILGIELELEDCNTMDPNDSISTQNPLAKIPALILDDGDVLFDSPVILAYLDHLSGNKLIPTEPKARFAALKLEALADGLADAALLQVYEGRYRPEEMKVQKWLDMQAAKVSRALAVLEAQPPEGPITNGHVALACALGYLDLRFGGIWRDYHPKLVAWLDNFATAVPAFAATKPPV</sequence>